<keyword evidence="3" id="KW-0539">Nucleus</keyword>
<protein>
    <recommendedName>
        <fullName evidence="4">HMG box domain-containing protein</fullName>
    </recommendedName>
</protein>
<name>A0A3Q2QSK7_FUNHE</name>
<reference evidence="5" key="1">
    <citation type="submission" date="2025-08" db="UniProtKB">
        <authorList>
            <consortium name="Ensembl"/>
        </authorList>
    </citation>
    <scope>IDENTIFICATION</scope>
</reference>
<evidence type="ECO:0000256" key="2">
    <source>
        <dbReference type="ARBA" id="ARBA00023125"/>
    </source>
</evidence>
<sequence>MEDVELGAESTGWTRENLEKLLASLKDKIPENENKHTYIQGLKAVDWDKVAFPPFSAEECQEKWNSMMGMMRRYRSLPELLDEAEAVFSHRASLVDIHPEHPKPPTPPKMRYVWKKMSKYRKKHPDVTIGQIVKILSKKYETLPDEKKVGGLL</sequence>
<evidence type="ECO:0000259" key="4">
    <source>
        <dbReference type="Pfam" id="PF00505"/>
    </source>
</evidence>
<dbReference type="PANTHER" id="PTHR46318">
    <property type="entry name" value="UPSTREAM BINDING TRANSCRIPTION FACTOR"/>
    <property type="match status" value="1"/>
</dbReference>
<keyword evidence="6" id="KW-1185">Reference proteome</keyword>
<feature type="domain" description="HMG box" evidence="4">
    <location>
        <begin position="102"/>
        <end position="148"/>
    </location>
</feature>
<dbReference type="GeneTree" id="ENSGT00940000169450"/>
<dbReference type="InterPro" id="IPR051762">
    <property type="entry name" value="UBF1"/>
</dbReference>
<evidence type="ECO:0000313" key="5">
    <source>
        <dbReference type="Ensembl" id="ENSFHEP00000030619.1"/>
    </source>
</evidence>
<evidence type="ECO:0000256" key="3">
    <source>
        <dbReference type="ARBA" id="ARBA00023242"/>
    </source>
</evidence>
<dbReference type="InterPro" id="IPR036910">
    <property type="entry name" value="HMG_box_dom_sf"/>
</dbReference>
<keyword evidence="2" id="KW-0238">DNA-binding</keyword>
<dbReference type="SUPFAM" id="SSF47095">
    <property type="entry name" value="HMG-box"/>
    <property type="match status" value="1"/>
</dbReference>
<dbReference type="InterPro" id="IPR009071">
    <property type="entry name" value="HMG_box_dom"/>
</dbReference>
<dbReference type="PANTHER" id="PTHR46318:SF2">
    <property type="entry name" value="NUCLEOLAR TRANSCRIPTION FACTOR 1"/>
    <property type="match status" value="1"/>
</dbReference>
<dbReference type="Ensembl" id="ENSFHET00000032806.1">
    <property type="protein sequence ID" value="ENSFHEP00000030619.1"/>
    <property type="gene ID" value="ENSFHEG00000016021.1"/>
</dbReference>
<dbReference type="Pfam" id="PF00505">
    <property type="entry name" value="HMG_box"/>
    <property type="match status" value="1"/>
</dbReference>
<reference evidence="5" key="2">
    <citation type="submission" date="2025-09" db="UniProtKB">
        <authorList>
            <consortium name="Ensembl"/>
        </authorList>
    </citation>
    <scope>IDENTIFICATION</scope>
</reference>
<evidence type="ECO:0000313" key="6">
    <source>
        <dbReference type="Proteomes" id="UP000265000"/>
    </source>
</evidence>
<dbReference type="GO" id="GO:0005634">
    <property type="term" value="C:nucleus"/>
    <property type="evidence" value="ECO:0007669"/>
    <property type="project" value="UniProtKB-SubCell"/>
</dbReference>
<accession>A0A3Q2QSK7</accession>
<dbReference type="Proteomes" id="UP000265000">
    <property type="component" value="Unplaced"/>
</dbReference>
<evidence type="ECO:0000256" key="1">
    <source>
        <dbReference type="ARBA" id="ARBA00004123"/>
    </source>
</evidence>
<organism evidence="5 6">
    <name type="scientific">Fundulus heteroclitus</name>
    <name type="common">Killifish</name>
    <name type="synonym">Mummichog</name>
    <dbReference type="NCBI Taxonomy" id="8078"/>
    <lineage>
        <taxon>Eukaryota</taxon>
        <taxon>Metazoa</taxon>
        <taxon>Chordata</taxon>
        <taxon>Craniata</taxon>
        <taxon>Vertebrata</taxon>
        <taxon>Euteleostomi</taxon>
        <taxon>Actinopterygii</taxon>
        <taxon>Neopterygii</taxon>
        <taxon>Teleostei</taxon>
        <taxon>Neoteleostei</taxon>
        <taxon>Acanthomorphata</taxon>
        <taxon>Ovalentaria</taxon>
        <taxon>Atherinomorphae</taxon>
        <taxon>Cyprinodontiformes</taxon>
        <taxon>Fundulidae</taxon>
        <taxon>Fundulus</taxon>
    </lineage>
</organism>
<dbReference type="GO" id="GO:0003677">
    <property type="term" value="F:DNA binding"/>
    <property type="evidence" value="ECO:0007669"/>
    <property type="project" value="UniProtKB-KW"/>
</dbReference>
<dbReference type="Gene3D" id="1.10.30.10">
    <property type="entry name" value="High mobility group box domain"/>
    <property type="match status" value="1"/>
</dbReference>
<proteinExistence type="predicted"/>
<dbReference type="STRING" id="8078.ENSFHEP00000030619"/>
<dbReference type="AlphaFoldDB" id="A0A3Q2QSK7"/>
<comment type="subcellular location">
    <subcellularLocation>
        <location evidence="1">Nucleus</location>
    </subcellularLocation>
</comment>